<dbReference type="InterPro" id="IPR001750">
    <property type="entry name" value="ND/Mrp_TM"/>
</dbReference>
<feature type="transmembrane region" description="Helical" evidence="6">
    <location>
        <begin position="83"/>
        <end position="106"/>
    </location>
</feature>
<feature type="transmembrane region" description="Helical" evidence="6">
    <location>
        <begin position="31"/>
        <end position="52"/>
    </location>
</feature>
<evidence type="ECO:0000256" key="6">
    <source>
        <dbReference type="SAM" id="Phobius"/>
    </source>
</evidence>
<feature type="transmembrane region" description="Helical" evidence="6">
    <location>
        <begin position="417"/>
        <end position="443"/>
    </location>
</feature>
<dbReference type="PANTHER" id="PTHR42829:SF2">
    <property type="entry name" value="NADH-UBIQUINONE OXIDOREDUCTASE CHAIN 5"/>
    <property type="match status" value="1"/>
</dbReference>
<dbReference type="RefSeq" id="WP_003974341.1">
    <property type="nucleotide sequence ID" value="NZ_CP009124.1"/>
</dbReference>
<dbReference type="NCBIfam" id="TIGR01974">
    <property type="entry name" value="NDH_I_L"/>
    <property type="match status" value="1"/>
</dbReference>
<comment type="subcellular location">
    <subcellularLocation>
        <location evidence="1">Endomembrane system</location>
        <topology evidence="1">Multi-pass membrane protein</topology>
    </subcellularLocation>
    <subcellularLocation>
        <location evidence="5">Membrane</location>
        <topology evidence="5">Multi-pass membrane protein</topology>
    </subcellularLocation>
</comment>
<evidence type="ECO:0000256" key="1">
    <source>
        <dbReference type="ARBA" id="ARBA00004127"/>
    </source>
</evidence>
<feature type="domain" description="NADH-Ubiquinone oxidoreductase (complex I) chain 5 N-terminal" evidence="8">
    <location>
        <begin position="68"/>
        <end position="115"/>
    </location>
</feature>
<dbReference type="Pfam" id="PF00662">
    <property type="entry name" value="Proton_antipo_N"/>
    <property type="match status" value="1"/>
</dbReference>
<feature type="transmembrane region" description="Helical" evidence="6">
    <location>
        <begin position="137"/>
        <end position="157"/>
    </location>
</feature>
<dbReference type="Proteomes" id="UP000028682">
    <property type="component" value="Chromosome"/>
</dbReference>
<dbReference type="InterPro" id="IPR001516">
    <property type="entry name" value="Proton_antipo_N"/>
</dbReference>
<gene>
    <name evidence="9" type="ORF">SLIV_15240</name>
</gene>
<dbReference type="InterPro" id="IPR003945">
    <property type="entry name" value="NU5C-like"/>
</dbReference>
<evidence type="ECO:0000259" key="8">
    <source>
        <dbReference type="Pfam" id="PF00662"/>
    </source>
</evidence>
<evidence type="ECO:0000256" key="5">
    <source>
        <dbReference type="RuleBase" id="RU000320"/>
    </source>
</evidence>
<dbReference type="EMBL" id="CP009124">
    <property type="protein sequence ID" value="AIJ14025.1"/>
    <property type="molecule type" value="Genomic_DNA"/>
</dbReference>
<evidence type="ECO:0000259" key="7">
    <source>
        <dbReference type="Pfam" id="PF00361"/>
    </source>
</evidence>
<sequence length="664" mass="68352">MTTTTLAVLVPLLPFLGAAAGLLLGRSAPGFARPLAVLPTLASLVLAALVAARQGGGRALDAVTELTPTGSVPVELALHIDGFAALVAVLVGTVATCVQIYSTGYLRDDPRYASYAALVSLFTSAMFLVVYSGDLMVLLVGWEVMGICSYFLVGHYWETPEARAASLKAFLVTKLGDVPFLIGLLALATEAGSFRITKILGAVASGSLDHPTLIALLLLAGVAGKSAQFPLHTWLPDAMAGPTPVSALIHAATMVAAGVYFVARLLPLFEASRAAMVVLAVMAAVTMVGSALAALAQDDIKRVLAYSTIGQLGYMTGALATGDRGAAVFHLLSHGAFKALLFLAAGVIIHAAGTNSLAAMSRMRGLRDRVPDAYWTMTVALLALAAIPPFSGFFSKESVLGAAEHVVTGHTEHAPGAAGWTVLVAGLITALLTAAYAARLWLLAFRGRGAEAPDHGRQPLVMNAVLWVLALPSLALGGLAFRLLPDWFDGQDLTPTLTTSVLGTGVALVGGIVAYAAWRHTTALADRTPLGAVAAHPEGDAGLVEAEAIAAHRAAYGDLASAPDPSDPGRLLLGPVHRHAAAGFHLDAVYATLFLRPVQAGASLVRFLDREVVDTYVRAAGALPRLLGAAVRRAQTGNVQTYVSALLAGTVVLAVAAVLVAAGA</sequence>
<evidence type="ECO:0000256" key="4">
    <source>
        <dbReference type="ARBA" id="ARBA00023136"/>
    </source>
</evidence>
<proteinExistence type="predicted"/>
<protein>
    <submittedName>
        <fullName evidence="9">NADH dehydrogenase subunit NuoL2</fullName>
    </submittedName>
</protein>
<accession>A0ABN4DRM2</accession>
<dbReference type="Gene3D" id="1.20.5.2700">
    <property type="match status" value="1"/>
</dbReference>
<keyword evidence="4 6" id="KW-0472">Membrane</keyword>
<evidence type="ECO:0000313" key="9">
    <source>
        <dbReference type="EMBL" id="AIJ14025.1"/>
    </source>
</evidence>
<keyword evidence="2 5" id="KW-0812">Transmembrane</keyword>
<evidence type="ECO:0000313" key="10">
    <source>
        <dbReference type="Proteomes" id="UP000028682"/>
    </source>
</evidence>
<dbReference type="PANTHER" id="PTHR42829">
    <property type="entry name" value="NADH-UBIQUINONE OXIDOREDUCTASE CHAIN 5"/>
    <property type="match status" value="1"/>
</dbReference>
<keyword evidence="10" id="KW-1185">Reference proteome</keyword>
<keyword evidence="3 6" id="KW-1133">Transmembrane helix</keyword>
<dbReference type="InterPro" id="IPR018393">
    <property type="entry name" value="NADHpl_OxRdtase_5_subgr"/>
</dbReference>
<reference evidence="10" key="1">
    <citation type="submission" date="2014-08" db="EMBL/GenBank/DDBJ databases">
        <title>Complete genome sequence of Streptomyces lividans TK24.</title>
        <authorList>
            <consortium name="StrepSynth"/>
            <person name="Ruckert C."/>
            <person name="Fridjonson O.H."/>
            <person name="Lambert C."/>
            <person name="van Wezel G.P."/>
            <person name="Bernaerts K."/>
            <person name="Anne J."/>
            <person name="Economou A."/>
            <person name="Kalinowski J."/>
        </authorList>
    </citation>
    <scope>NUCLEOTIDE SEQUENCE [LARGE SCALE GENOMIC DNA]</scope>
    <source>
        <strain evidence="10">TK24</strain>
    </source>
</reference>
<feature type="transmembrane region" description="Helical" evidence="6">
    <location>
        <begin position="496"/>
        <end position="518"/>
    </location>
</feature>
<feature type="transmembrane region" description="Helical" evidence="6">
    <location>
        <begin position="169"/>
        <end position="187"/>
    </location>
</feature>
<organism evidence="9 10">
    <name type="scientific">Streptomyces lividans TK24</name>
    <dbReference type="NCBI Taxonomy" id="457428"/>
    <lineage>
        <taxon>Bacteria</taxon>
        <taxon>Bacillati</taxon>
        <taxon>Actinomycetota</taxon>
        <taxon>Actinomycetes</taxon>
        <taxon>Kitasatosporales</taxon>
        <taxon>Streptomycetaceae</taxon>
        <taxon>Streptomyces</taxon>
    </lineage>
</organism>
<feature type="domain" description="NADH:quinone oxidoreductase/Mrp antiporter transmembrane" evidence="7">
    <location>
        <begin position="132"/>
        <end position="403"/>
    </location>
</feature>
<evidence type="ECO:0000256" key="2">
    <source>
        <dbReference type="ARBA" id="ARBA00022692"/>
    </source>
</evidence>
<feature type="transmembrane region" description="Helical" evidence="6">
    <location>
        <begin position="243"/>
        <end position="263"/>
    </location>
</feature>
<feature type="transmembrane region" description="Helical" evidence="6">
    <location>
        <begin position="112"/>
        <end position="130"/>
    </location>
</feature>
<dbReference type="Pfam" id="PF00361">
    <property type="entry name" value="Proton_antipo_M"/>
    <property type="match status" value="1"/>
</dbReference>
<feature type="transmembrane region" description="Helical" evidence="6">
    <location>
        <begin position="464"/>
        <end position="484"/>
    </location>
</feature>
<feature type="transmembrane region" description="Helical" evidence="6">
    <location>
        <begin position="339"/>
        <end position="361"/>
    </location>
</feature>
<feature type="transmembrane region" description="Helical" evidence="6">
    <location>
        <begin position="275"/>
        <end position="296"/>
    </location>
</feature>
<feature type="transmembrane region" description="Helical" evidence="6">
    <location>
        <begin position="642"/>
        <end position="662"/>
    </location>
</feature>
<dbReference type="PRINTS" id="PR01435">
    <property type="entry name" value="NPOXDRDTASE5"/>
</dbReference>
<dbReference type="PRINTS" id="PR01434">
    <property type="entry name" value="NADHDHGNASE5"/>
</dbReference>
<name>A0ABN4DRM2_STRLI</name>
<feature type="transmembrane region" description="Helical" evidence="6">
    <location>
        <begin position="373"/>
        <end position="394"/>
    </location>
</feature>
<feature type="transmembrane region" description="Helical" evidence="6">
    <location>
        <begin position="199"/>
        <end position="223"/>
    </location>
</feature>
<evidence type="ECO:0000256" key="3">
    <source>
        <dbReference type="ARBA" id="ARBA00022989"/>
    </source>
</evidence>